<proteinExistence type="predicted"/>
<protein>
    <submittedName>
        <fullName evidence="1">Uncharacterized protein</fullName>
    </submittedName>
</protein>
<gene>
    <name evidence="1" type="ORF">SteCoe_10990</name>
</gene>
<dbReference type="EMBL" id="MPUH01000180">
    <property type="protein sequence ID" value="OMJ87305.1"/>
    <property type="molecule type" value="Genomic_DNA"/>
</dbReference>
<evidence type="ECO:0000313" key="2">
    <source>
        <dbReference type="Proteomes" id="UP000187209"/>
    </source>
</evidence>
<organism evidence="1 2">
    <name type="scientific">Stentor coeruleus</name>
    <dbReference type="NCBI Taxonomy" id="5963"/>
    <lineage>
        <taxon>Eukaryota</taxon>
        <taxon>Sar</taxon>
        <taxon>Alveolata</taxon>
        <taxon>Ciliophora</taxon>
        <taxon>Postciliodesmatophora</taxon>
        <taxon>Heterotrichea</taxon>
        <taxon>Heterotrichida</taxon>
        <taxon>Stentoridae</taxon>
        <taxon>Stentor</taxon>
    </lineage>
</organism>
<name>A0A1R2CEB8_9CILI</name>
<comment type="caution">
    <text evidence="1">The sequence shown here is derived from an EMBL/GenBank/DDBJ whole genome shotgun (WGS) entry which is preliminary data.</text>
</comment>
<accession>A0A1R2CEB8</accession>
<reference evidence="1 2" key="1">
    <citation type="submission" date="2016-11" db="EMBL/GenBank/DDBJ databases">
        <title>The macronuclear genome of Stentor coeruleus: a giant cell with tiny introns.</title>
        <authorList>
            <person name="Slabodnick M."/>
            <person name="Ruby J.G."/>
            <person name="Reiff S.B."/>
            <person name="Swart E.C."/>
            <person name="Gosai S."/>
            <person name="Prabakaran S."/>
            <person name="Witkowska E."/>
            <person name="Larue G.E."/>
            <person name="Fisher S."/>
            <person name="Freeman R.M."/>
            <person name="Gunawardena J."/>
            <person name="Chu W."/>
            <person name="Stover N.A."/>
            <person name="Gregory B.D."/>
            <person name="Nowacki M."/>
            <person name="Derisi J."/>
            <person name="Roy S.W."/>
            <person name="Marshall W.F."/>
            <person name="Sood P."/>
        </authorList>
    </citation>
    <scope>NUCLEOTIDE SEQUENCE [LARGE SCALE GENOMIC DNA]</scope>
    <source>
        <strain evidence="1">WM001</strain>
    </source>
</reference>
<dbReference type="AlphaFoldDB" id="A0A1R2CEB8"/>
<sequence>MKKNRTNSIDCAEMPLYKDIMEIPKQYLHIHKNFSKVSPLRNRKILEKIRNSHNGSWSNSIQLPKHIPNSPKLEECYMKILKKACEDKENSTRYFSQQKQRILSEIPETPISAMKIDQEEALISYKNTQMRIKTLVKNKLPPSILKYKKDKSLDI</sequence>
<dbReference type="Proteomes" id="UP000187209">
    <property type="component" value="Unassembled WGS sequence"/>
</dbReference>
<keyword evidence="2" id="KW-1185">Reference proteome</keyword>
<evidence type="ECO:0000313" key="1">
    <source>
        <dbReference type="EMBL" id="OMJ87305.1"/>
    </source>
</evidence>